<dbReference type="HOGENOM" id="CLU_1375933_0_0_4"/>
<evidence type="ECO:0000313" key="1">
    <source>
        <dbReference type="EMBL" id="CAL92683.1"/>
    </source>
</evidence>
<dbReference type="InterPro" id="IPR021332">
    <property type="entry name" value="DUF2944"/>
</dbReference>
<organism evidence="1 2">
    <name type="scientific">Azoarcus sp. (strain BH72)</name>
    <dbReference type="NCBI Taxonomy" id="418699"/>
    <lineage>
        <taxon>Bacteria</taxon>
        <taxon>Pseudomonadati</taxon>
        <taxon>Pseudomonadota</taxon>
        <taxon>Betaproteobacteria</taxon>
        <taxon>Rhodocyclales</taxon>
        <taxon>Zoogloeaceae</taxon>
        <taxon>Azoarcus</taxon>
    </lineage>
</organism>
<sequence>MSTDGTACSPRPWPQVPACYGWLSLDRRGRWRLQGEPVTHRGLLAFLNQHYASEEDGAWFVQNGPQRVFVRLDYTPFVLRMGADGGLLTHTEAAAGPASAVHVDDEGSVLIATAAGIGLLDDRELPAFVDECRGADGAAAEIEAVLACAGVSWRGLPLQPIGRAEVAARYGFRADPQP</sequence>
<dbReference type="KEGG" id="azo:azo0065"/>
<name>A1K1H8_AZOSB</name>
<dbReference type="Pfam" id="PF11161">
    <property type="entry name" value="DUF2944"/>
    <property type="match status" value="1"/>
</dbReference>
<dbReference type="eggNOG" id="ENOG5032RXQ">
    <property type="taxonomic scope" value="Bacteria"/>
</dbReference>
<protein>
    <recommendedName>
        <fullName evidence="3">DUF2946 family protein</fullName>
    </recommendedName>
</protein>
<dbReference type="Proteomes" id="UP000002588">
    <property type="component" value="Chromosome"/>
</dbReference>
<dbReference type="AlphaFoldDB" id="A1K1H8"/>
<evidence type="ECO:0008006" key="3">
    <source>
        <dbReference type="Google" id="ProtNLM"/>
    </source>
</evidence>
<proteinExistence type="predicted"/>
<accession>A1K1H8</accession>
<dbReference type="STRING" id="62928.azo0065"/>
<keyword evidence="2" id="KW-1185">Reference proteome</keyword>
<dbReference type="EMBL" id="AM406670">
    <property type="protein sequence ID" value="CAL92683.1"/>
    <property type="molecule type" value="Genomic_DNA"/>
</dbReference>
<reference evidence="1 2" key="1">
    <citation type="journal article" date="2006" name="Nat. Biotechnol.">
        <title>Complete genome of the mutualistic, N2-fixing grass endophyte Azoarcus sp. strain BH72.</title>
        <authorList>
            <person name="Krause A."/>
            <person name="Ramakumar A."/>
            <person name="Bartels D."/>
            <person name="Battistoni F."/>
            <person name="Bekel T."/>
            <person name="Boch J."/>
            <person name="Boehm M."/>
            <person name="Friedrich F."/>
            <person name="Hurek T."/>
            <person name="Krause L."/>
            <person name="Linke B."/>
            <person name="McHardy A.C."/>
            <person name="Sarkar A."/>
            <person name="Schneiker S."/>
            <person name="Syed A.A."/>
            <person name="Thauer R."/>
            <person name="Vorhoelter F.-J."/>
            <person name="Weidner S."/>
            <person name="Puehler A."/>
            <person name="Reinhold-Hurek B."/>
            <person name="Kaiser O."/>
            <person name="Goesmann A."/>
        </authorList>
    </citation>
    <scope>NUCLEOTIDE SEQUENCE [LARGE SCALE GENOMIC DNA]</scope>
    <source>
        <strain evidence="1 2">BH72</strain>
    </source>
</reference>
<gene>
    <name evidence="1" type="ordered locus">azo0065</name>
</gene>
<dbReference type="RefSeq" id="WP_011763802.1">
    <property type="nucleotide sequence ID" value="NC_008702.1"/>
</dbReference>
<evidence type="ECO:0000313" key="2">
    <source>
        <dbReference type="Proteomes" id="UP000002588"/>
    </source>
</evidence>